<reference evidence="1" key="1">
    <citation type="submission" date="2022-02" db="EMBL/GenBank/DDBJ databases">
        <title>Plant Genome Project.</title>
        <authorList>
            <person name="Zhang R.-G."/>
        </authorList>
    </citation>
    <scope>NUCLEOTIDE SEQUENCE</scope>
    <source>
        <strain evidence="1">AT1</strain>
    </source>
</reference>
<name>A0ACC0ND93_RHOML</name>
<evidence type="ECO:0000313" key="1">
    <source>
        <dbReference type="EMBL" id="KAI8551170.1"/>
    </source>
</evidence>
<protein>
    <submittedName>
        <fullName evidence="1">Uncharacterized protein</fullName>
    </submittedName>
</protein>
<keyword evidence="2" id="KW-1185">Reference proteome</keyword>
<dbReference type="EMBL" id="CM046393">
    <property type="protein sequence ID" value="KAI8551170.1"/>
    <property type="molecule type" value="Genomic_DNA"/>
</dbReference>
<gene>
    <name evidence="1" type="ORF">RHMOL_Rhmol06G0164400</name>
</gene>
<accession>A0ACC0ND93</accession>
<proteinExistence type="predicted"/>
<comment type="caution">
    <text evidence="1">The sequence shown here is derived from an EMBL/GenBank/DDBJ whole genome shotgun (WGS) entry which is preliminary data.</text>
</comment>
<evidence type="ECO:0000313" key="2">
    <source>
        <dbReference type="Proteomes" id="UP001062846"/>
    </source>
</evidence>
<dbReference type="Proteomes" id="UP001062846">
    <property type="component" value="Chromosome 6"/>
</dbReference>
<organism evidence="1 2">
    <name type="scientific">Rhododendron molle</name>
    <name type="common">Chinese azalea</name>
    <name type="synonym">Azalea mollis</name>
    <dbReference type="NCBI Taxonomy" id="49168"/>
    <lineage>
        <taxon>Eukaryota</taxon>
        <taxon>Viridiplantae</taxon>
        <taxon>Streptophyta</taxon>
        <taxon>Embryophyta</taxon>
        <taxon>Tracheophyta</taxon>
        <taxon>Spermatophyta</taxon>
        <taxon>Magnoliopsida</taxon>
        <taxon>eudicotyledons</taxon>
        <taxon>Gunneridae</taxon>
        <taxon>Pentapetalae</taxon>
        <taxon>asterids</taxon>
        <taxon>Ericales</taxon>
        <taxon>Ericaceae</taxon>
        <taxon>Ericoideae</taxon>
        <taxon>Rhodoreae</taxon>
        <taxon>Rhododendron</taxon>
    </lineage>
</organism>
<sequence length="61" mass="6465">MKSSSLPVGTFGFVERLLSTATHSLPRLPSPPYLPKPLSGSSLSSQPLTQPIANPDMPFSV</sequence>